<sequence length="107" mass="11552">MSKKDFGSSRGAGAVGNRLAGRYAESRPDETSTSAPPAAEPPREKPRMVTRSWYLPAETAAHLTATADQLWRELPGTSKHEVLAALLEAGIAHSDDVRHRLSQTSQS</sequence>
<proteinExistence type="predicted"/>
<feature type="region of interest" description="Disordered" evidence="1">
    <location>
        <begin position="1"/>
        <end position="48"/>
    </location>
</feature>
<accession>A0A5Q3Q2D2</accession>
<dbReference type="AlphaFoldDB" id="A0A5Q3Q2D2"/>
<dbReference type="KEGG" id="sace:GIY23_03390"/>
<organism evidence="2 3">
    <name type="scientific">Allosaccharopolyspora coralli</name>
    <dbReference type="NCBI Taxonomy" id="2665642"/>
    <lineage>
        <taxon>Bacteria</taxon>
        <taxon>Bacillati</taxon>
        <taxon>Actinomycetota</taxon>
        <taxon>Actinomycetes</taxon>
        <taxon>Pseudonocardiales</taxon>
        <taxon>Pseudonocardiaceae</taxon>
        <taxon>Allosaccharopolyspora</taxon>
    </lineage>
</organism>
<keyword evidence="3" id="KW-1185">Reference proteome</keyword>
<dbReference type="Proteomes" id="UP000371041">
    <property type="component" value="Chromosome"/>
</dbReference>
<reference evidence="3" key="1">
    <citation type="submission" date="2019-11" db="EMBL/GenBank/DDBJ databases">
        <title>The complete genome sequence of Saccharopolyspora sp. E2A.</title>
        <authorList>
            <person name="Zhang G."/>
        </authorList>
    </citation>
    <scope>NUCLEOTIDE SEQUENCE [LARGE SCALE GENOMIC DNA]</scope>
    <source>
        <strain evidence="3">E2A</strain>
    </source>
</reference>
<protein>
    <submittedName>
        <fullName evidence="2">Uncharacterized protein</fullName>
    </submittedName>
</protein>
<evidence type="ECO:0000256" key="1">
    <source>
        <dbReference type="SAM" id="MobiDB-lite"/>
    </source>
</evidence>
<dbReference type="RefSeq" id="WP_154075326.1">
    <property type="nucleotide sequence ID" value="NZ_CP045929.1"/>
</dbReference>
<name>A0A5Q3Q2D2_9PSEU</name>
<dbReference type="EMBL" id="CP045929">
    <property type="protein sequence ID" value="QGK68721.1"/>
    <property type="molecule type" value="Genomic_DNA"/>
</dbReference>
<evidence type="ECO:0000313" key="3">
    <source>
        <dbReference type="Proteomes" id="UP000371041"/>
    </source>
</evidence>
<evidence type="ECO:0000313" key="2">
    <source>
        <dbReference type="EMBL" id="QGK68721.1"/>
    </source>
</evidence>
<gene>
    <name evidence="2" type="ORF">GIY23_03390</name>
</gene>